<keyword evidence="4 9" id="KW-0276">Fatty acid metabolism</keyword>
<dbReference type="AlphaFoldDB" id="A0A840F148"/>
<evidence type="ECO:0000256" key="9">
    <source>
        <dbReference type="RuleBase" id="RU364072"/>
    </source>
</evidence>
<comment type="caution">
    <text evidence="11">The sequence shown here is derived from an EMBL/GenBank/DDBJ whole genome shotgun (WGS) entry which is preliminary data.</text>
</comment>
<dbReference type="CDD" id="cd06850">
    <property type="entry name" value="biotinyl_domain"/>
    <property type="match status" value="1"/>
</dbReference>
<dbReference type="UniPathway" id="UPA00094"/>
<comment type="catalytic activity">
    <reaction evidence="8">
        <text>N(6)-biotinyl-L-lysyl-[protein] + hydrogencarbonate + ATP = N(6)-carboxybiotinyl-L-lysyl-[protein] + ADP + phosphate + H(+)</text>
        <dbReference type="Rhea" id="RHEA:13501"/>
        <dbReference type="Rhea" id="RHEA-COMP:10505"/>
        <dbReference type="Rhea" id="RHEA-COMP:10506"/>
        <dbReference type="ChEBI" id="CHEBI:15378"/>
        <dbReference type="ChEBI" id="CHEBI:17544"/>
        <dbReference type="ChEBI" id="CHEBI:30616"/>
        <dbReference type="ChEBI" id="CHEBI:43474"/>
        <dbReference type="ChEBI" id="CHEBI:83144"/>
        <dbReference type="ChEBI" id="CHEBI:83145"/>
        <dbReference type="ChEBI" id="CHEBI:456216"/>
        <dbReference type="EC" id="6.3.4.14"/>
    </reaction>
    <physiologicalReaction direction="left-to-right" evidence="8">
        <dbReference type="Rhea" id="RHEA:13502"/>
    </physiologicalReaction>
</comment>
<dbReference type="NCBIfam" id="TIGR00531">
    <property type="entry name" value="BCCP"/>
    <property type="match status" value="1"/>
</dbReference>
<dbReference type="Pfam" id="PF00364">
    <property type="entry name" value="Biotin_lipoyl"/>
    <property type="match status" value="1"/>
</dbReference>
<evidence type="ECO:0000256" key="2">
    <source>
        <dbReference type="ARBA" id="ARBA00017562"/>
    </source>
</evidence>
<dbReference type="Gene3D" id="2.40.50.100">
    <property type="match status" value="1"/>
</dbReference>
<keyword evidence="6 9" id="KW-0275">Fatty acid biosynthesis</keyword>
<comment type="function">
    <text evidence="9">This protein is a component of the acetyl coenzyme A carboxylase complex; first, biotin carboxylase catalyzes the carboxylation of the carrier protein and then the transcarboxylase transfers the carboxyl group to form malonyl-CoA.</text>
</comment>
<dbReference type="GO" id="GO:0003989">
    <property type="term" value="F:acetyl-CoA carboxylase activity"/>
    <property type="evidence" value="ECO:0007669"/>
    <property type="project" value="InterPro"/>
</dbReference>
<dbReference type="PANTHER" id="PTHR45266">
    <property type="entry name" value="OXALOACETATE DECARBOXYLASE ALPHA CHAIN"/>
    <property type="match status" value="1"/>
</dbReference>
<evidence type="ECO:0000256" key="5">
    <source>
        <dbReference type="ARBA" id="ARBA00023098"/>
    </source>
</evidence>
<dbReference type="Proteomes" id="UP000551501">
    <property type="component" value="Unassembled WGS sequence"/>
</dbReference>
<comment type="pathway">
    <text evidence="1 9">Lipid metabolism; fatty acid biosynthesis.</text>
</comment>
<evidence type="ECO:0000313" key="11">
    <source>
        <dbReference type="EMBL" id="MBB4136334.1"/>
    </source>
</evidence>
<gene>
    <name evidence="11" type="ORF">BKA16_002886</name>
</gene>
<dbReference type="InterPro" id="IPR050709">
    <property type="entry name" value="Biotin_Carboxyl_Carrier/Decarb"/>
</dbReference>
<dbReference type="GO" id="GO:0009317">
    <property type="term" value="C:acetyl-CoA carboxylase complex"/>
    <property type="evidence" value="ECO:0007669"/>
    <property type="project" value="InterPro"/>
</dbReference>
<evidence type="ECO:0000259" key="10">
    <source>
        <dbReference type="PROSITE" id="PS50968"/>
    </source>
</evidence>
<evidence type="ECO:0000256" key="4">
    <source>
        <dbReference type="ARBA" id="ARBA00022832"/>
    </source>
</evidence>
<evidence type="ECO:0000313" key="12">
    <source>
        <dbReference type="Proteomes" id="UP000551501"/>
    </source>
</evidence>
<name>A0A840F148_9ACTN</name>
<keyword evidence="12" id="KW-1185">Reference proteome</keyword>
<dbReference type="RefSeq" id="WP_183371329.1">
    <property type="nucleotide sequence ID" value="NZ_BAABHL010000043.1"/>
</dbReference>
<protein>
    <recommendedName>
        <fullName evidence="2 9">Biotin carboxyl carrier protein of acetyl-CoA carboxylase</fullName>
    </recommendedName>
</protein>
<keyword evidence="7 9" id="KW-0092">Biotin</keyword>
<evidence type="ECO:0000256" key="8">
    <source>
        <dbReference type="ARBA" id="ARBA00048501"/>
    </source>
</evidence>
<accession>A0A840F148</accession>
<evidence type="ECO:0000256" key="3">
    <source>
        <dbReference type="ARBA" id="ARBA00022516"/>
    </source>
</evidence>
<keyword evidence="5 9" id="KW-0443">Lipid metabolism</keyword>
<dbReference type="InterPro" id="IPR000089">
    <property type="entry name" value="Biotin_lipoyl"/>
</dbReference>
<dbReference type="GO" id="GO:0006633">
    <property type="term" value="P:fatty acid biosynthetic process"/>
    <property type="evidence" value="ECO:0007669"/>
    <property type="project" value="UniProtKB-UniPathway"/>
</dbReference>
<evidence type="ECO:0000256" key="1">
    <source>
        <dbReference type="ARBA" id="ARBA00005194"/>
    </source>
</evidence>
<dbReference type="EMBL" id="JACIFP010000001">
    <property type="protein sequence ID" value="MBB4136334.1"/>
    <property type="molecule type" value="Genomic_DNA"/>
</dbReference>
<evidence type="ECO:0000256" key="6">
    <source>
        <dbReference type="ARBA" id="ARBA00023160"/>
    </source>
</evidence>
<evidence type="ECO:0000256" key="7">
    <source>
        <dbReference type="ARBA" id="ARBA00023267"/>
    </source>
</evidence>
<dbReference type="InterPro" id="IPR001249">
    <property type="entry name" value="AcCoA_biotinCC"/>
</dbReference>
<dbReference type="PROSITE" id="PS00188">
    <property type="entry name" value="BIOTIN"/>
    <property type="match status" value="1"/>
</dbReference>
<dbReference type="InterPro" id="IPR001882">
    <property type="entry name" value="Biotin_BS"/>
</dbReference>
<keyword evidence="3 9" id="KW-0444">Lipid biosynthesis</keyword>
<organism evidence="11 12">
    <name type="scientific">Gordonia humi</name>
    <dbReference type="NCBI Taxonomy" id="686429"/>
    <lineage>
        <taxon>Bacteria</taxon>
        <taxon>Bacillati</taxon>
        <taxon>Actinomycetota</taxon>
        <taxon>Actinomycetes</taxon>
        <taxon>Mycobacteriales</taxon>
        <taxon>Gordoniaceae</taxon>
        <taxon>Gordonia</taxon>
    </lineage>
</organism>
<sequence length="170" mass="16979">MDVSPADIKLILSTLQDSEFDQAEVVIGDVRIAVARNGIALNAATAGAPATPAAVDPVVNTTPAAPVAPATPEPVAAAQAPSPAPTVSESAHTVTSPSVGVFWHASSPGAAPFVEVGQEVSAGDTIGIVEVMKLMNNVAADVDGVVTSIHVENAGSVEFGTPLVTIEPRA</sequence>
<dbReference type="PROSITE" id="PS50968">
    <property type="entry name" value="BIOTINYL_LIPOYL"/>
    <property type="match status" value="1"/>
</dbReference>
<dbReference type="GO" id="GO:0004075">
    <property type="term" value="F:biotin carboxylase activity"/>
    <property type="evidence" value="ECO:0007669"/>
    <property type="project" value="UniProtKB-EC"/>
</dbReference>
<proteinExistence type="predicted"/>
<dbReference type="PRINTS" id="PR01071">
    <property type="entry name" value="ACOABIOTINCC"/>
</dbReference>
<dbReference type="SUPFAM" id="SSF51230">
    <property type="entry name" value="Single hybrid motif"/>
    <property type="match status" value="1"/>
</dbReference>
<reference evidence="11 12" key="1">
    <citation type="submission" date="2020-08" db="EMBL/GenBank/DDBJ databases">
        <title>Sequencing the genomes of 1000 actinobacteria strains.</title>
        <authorList>
            <person name="Klenk H.-P."/>
        </authorList>
    </citation>
    <scope>NUCLEOTIDE SEQUENCE [LARGE SCALE GENOMIC DNA]</scope>
    <source>
        <strain evidence="11 12">DSM 45298</strain>
    </source>
</reference>
<dbReference type="PANTHER" id="PTHR45266:SF3">
    <property type="entry name" value="OXALOACETATE DECARBOXYLASE ALPHA CHAIN"/>
    <property type="match status" value="1"/>
</dbReference>
<feature type="domain" description="Lipoyl-binding" evidence="10">
    <location>
        <begin position="91"/>
        <end position="167"/>
    </location>
</feature>
<dbReference type="InterPro" id="IPR011053">
    <property type="entry name" value="Single_hybrid_motif"/>
</dbReference>